<name>A0A0E9T026_ANGAN</name>
<proteinExistence type="predicted"/>
<reference evidence="1" key="2">
    <citation type="journal article" date="2015" name="Fish Shellfish Immunol.">
        <title>Early steps in the European eel (Anguilla anguilla)-Vibrio vulnificus interaction in the gills: Role of the RtxA13 toxin.</title>
        <authorList>
            <person name="Callol A."/>
            <person name="Pajuelo D."/>
            <person name="Ebbesson L."/>
            <person name="Teles M."/>
            <person name="MacKenzie S."/>
            <person name="Amaro C."/>
        </authorList>
    </citation>
    <scope>NUCLEOTIDE SEQUENCE</scope>
</reference>
<organism evidence="1">
    <name type="scientific">Anguilla anguilla</name>
    <name type="common">European freshwater eel</name>
    <name type="synonym">Muraena anguilla</name>
    <dbReference type="NCBI Taxonomy" id="7936"/>
    <lineage>
        <taxon>Eukaryota</taxon>
        <taxon>Metazoa</taxon>
        <taxon>Chordata</taxon>
        <taxon>Craniata</taxon>
        <taxon>Vertebrata</taxon>
        <taxon>Euteleostomi</taxon>
        <taxon>Actinopterygii</taxon>
        <taxon>Neopterygii</taxon>
        <taxon>Teleostei</taxon>
        <taxon>Anguilliformes</taxon>
        <taxon>Anguillidae</taxon>
        <taxon>Anguilla</taxon>
    </lineage>
</organism>
<sequence length="25" mass="3210">MEFEQKKRLLLRLNILVIKKQRRKK</sequence>
<dbReference type="AlphaFoldDB" id="A0A0E9T026"/>
<protein>
    <submittedName>
        <fullName evidence="1">Uncharacterized protein</fullName>
    </submittedName>
</protein>
<evidence type="ECO:0000313" key="1">
    <source>
        <dbReference type="EMBL" id="JAH46921.1"/>
    </source>
</evidence>
<reference evidence="1" key="1">
    <citation type="submission" date="2014-11" db="EMBL/GenBank/DDBJ databases">
        <authorList>
            <person name="Amaro Gonzalez C."/>
        </authorList>
    </citation>
    <scope>NUCLEOTIDE SEQUENCE</scope>
</reference>
<accession>A0A0E9T026</accession>
<dbReference type="EMBL" id="GBXM01061656">
    <property type="protein sequence ID" value="JAH46921.1"/>
    <property type="molecule type" value="Transcribed_RNA"/>
</dbReference>